<dbReference type="OrthoDB" id="6555293at2"/>
<protein>
    <submittedName>
        <fullName evidence="6">LysR family transcriptional regulator</fullName>
    </submittedName>
</protein>
<dbReference type="EMBL" id="MCAS01000004">
    <property type="protein sequence ID" value="RKF49458.1"/>
    <property type="molecule type" value="Genomic_DNA"/>
</dbReference>
<comment type="caution">
    <text evidence="6">The sequence shown here is derived from an EMBL/GenBank/DDBJ whole genome shotgun (WGS) entry which is preliminary data.</text>
</comment>
<gene>
    <name evidence="6" type="ORF">BCY88_17700</name>
</gene>
<dbReference type="AlphaFoldDB" id="A0A420GWG3"/>
<dbReference type="InterPro" id="IPR005119">
    <property type="entry name" value="LysR_subst-bd"/>
</dbReference>
<dbReference type="GO" id="GO:0003700">
    <property type="term" value="F:DNA-binding transcription factor activity"/>
    <property type="evidence" value="ECO:0007669"/>
    <property type="project" value="InterPro"/>
</dbReference>
<evidence type="ECO:0000256" key="3">
    <source>
        <dbReference type="ARBA" id="ARBA00023125"/>
    </source>
</evidence>
<dbReference type="PANTHER" id="PTHR30579:SF7">
    <property type="entry name" value="HTH-TYPE TRANSCRIPTIONAL REGULATOR LRHA-RELATED"/>
    <property type="match status" value="1"/>
</dbReference>
<evidence type="ECO:0000256" key="2">
    <source>
        <dbReference type="ARBA" id="ARBA00023015"/>
    </source>
</evidence>
<dbReference type="Pfam" id="PF00126">
    <property type="entry name" value="HTH_1"/>
    <property type="match status" value="1"/>
</dbReference>
<dbReference type="FunFam" id="1.10.10.10:FF:000001">
    <property type="entry name" value="LysR family transcriptional regulator"/>
    <property type="match status" value="1"/>
</dbReference>
<dbReference type="Gene3D" id="3.40.190.10">
    <property type="entry name" value="Periplasmic binding protein-like II"/>
    <property type="match status" value="2"/>
</dbReference>
<reference evidence="6 7" key="1">
    <citation type="submission" date="2016-07" db="EMBL/GenBank/DDBJ databases">
        <title>Genome analysis of Burkholderia fungorum ES3-20.</title>
        <authorList>
            <person name="Xu D."/>
            <person name="Yao R."/>
            <person name="Zheng S."/>
        </authorList>
    </citation>
    <scope>NUCLEOTIDE SEQUENCE [LARGE SCALE GENOMIC DNA]</scope>
    <source>
        <strain evidence="6 7">ES3-20</strain>
    </source>
</reference>
<dbReference type="SUPFAM" id="SSF53850">
    <property type="entry name" value="Periplasmic binding protein-like II"/>
    <property type="match status" value="1"/>
</dbReference>
<dbReference type="InterPro" id="IPR050176">
    <property type="entry name" value="LTTR"/>
</dbReference>
<proteinExistence type="inferred from homology"/>
<evidence type="ECO:0000313" key="7">
    <source>
        <dbReference type="Proteomes" id="UP000283709"/>
    </source>
</evidence>
<evidence type="ECO:0000259" key="5">
    <source>
        <dbReference type="PROSITE" id="PS50931"/>
    </source>
</evidence>
<dbReference type="Proteomes" id="UP000283709">
    <property type="component" value="Unassembled WGS sequence"/>
</dbReference>
<dbReference type="SUPFAM" id="SSF46785">
    <property type="entry name" value="Winged helix' DNA-binding domain"/>
    <property type="match status" value="1"/>
</dbReference>
<accession>A0A420GWG3</accession>
<dbReference type="PROSITE" id="PS50931">
    <property type="entry name" value="HTH_LYSR"/>
    <property type="match status" value="1"/>
</dbReference>
<organism evidence="6 7">
    <name type="scientific">Paraburkholderia fungorum</name>
    <dbReference type="NCBI Taxonomy" id="134537"/>
    <lineage>
        <taxon>Bacteria</taxon>
        <taxon>Pseudomonadati</taxon>
        <taxon>Pseudomonadota</taxon>
        <taxon>Betaproteobacteria</taxon>
        <taxon>Burkholderiales</taxon>
        <taxon>Burkholderiaceae</taxon>
        <taxon>Paraburkholderia</taxon>
    </lineage>
</organism>
<evidence type="ECO:0000313" key="6">
    <source>
        <dbReference type="EMBL" id="RKF49458.1"/>
    </source>
</evidence>
<dbReference type="Pfam" id="PF03466">
    <property type="entry name" value="LysR_substrate"/>
    <property type="match status" value="1"/>
</dbReference>
<feature type="domain" description="HTH lysR-type" evidence="5">
    <location>
        <begin position="6"/>
        <end position="63"/>
    </location>
</feature>
<dbReference type="InterPro" id="IPR036388">
    <property type="entry name" value="WH-like_DNA-bd_sf"/>
</dbReference>
<dbReference type="PRINTS" id="PR00039">
    <property type="entry name" value="HTHLYSR"/>
</dbReference>
<keyword evidence="2" id="KW-0805">Transcription regulation</keyword>
<dbReference type="GO" id="GO:0003677">
    <property type="term" value="F:DNA binding"/>
    <property type="evidence" value="ECO:0007669"/>
    <property type="project" value="UniProtKB-KW"/>
</dbReference>
<sequence>MPLPNLDMDALRTFLLTQQLGSLNRAAERIGRSQSAVSQQMRKLEEQVGQALFRRRGRGLALTESGDLILSYARRILDLNDEAARAVRGTSVAGAVRFGLPGDFAETWLPAALGQFKKTHPAVLVEIAVDRNGLLLERLDRGDLDLVLAMGNESRRDAEHVATLQMAWIGPAGIDMRARRDAPLDLALYNSPCLFRRAGIEALEQANISWRLAYTTSSLQSLWAGVMAGLGITLRTASGLPSSLRQLDAKDGLPPLPAVQLCLHAGQRAISPALAELKRVVIENAMNHLGV</sequence>
<comment type="similarity">
    <text evidence="1">Belongs to the LysR transcriptional regulatory family.</text>
</comment>
<dbReference type="Gene3D" id="1.10.10.10">
    <property type="entry name" value="Winged helix-like DNA-binding domain superfamily/Winged helix DNA-binding domain"/>
    <property type="match status" value="1"/>
</dbReference>
<evidence type="ECO:0000256" key="4">
    <source>
        <dbReference type="ARBA" id="ARBA00023163"/>
    </source>
</evidence>
<keyword evidence="4" id="KW-0804">Transcription</keyword>
<keyword evidence="3" id="KW-0238">DNA-binding</keyword>
<dbReference type="PANTHER" id="PTHR30579">
    <property type="entry name" value="TRANSCRIPTIONAL REGULATOR"/>
    <property type="match status" value="1"/>
</dbReference>
<name>A0A420GWG3_9BURK</name>
<dbReference type="InterPro" id="IPR036390">
    <property type="entry name" value="WH_DNA-bd_sf"/>
</dbReference>
<evidence type="ECO:0000256" key="1">
    <source>
        <dbReference type="ARBA" id="ARBA00009437"/>
    </source>
</evidence>
<dbReference type="InterPro" id="IPR000847">
    <property type="entry name" value="LysR_HTH_N"/>
</dbReference>
<dbReference type="RefSeq" id="WP_120343317.1">
    <property type="nucleotide sequence ID" value="NZ_MCAS01000004.1"/>
</dbReference>